<evidence type="ECO:0000256" key="4">
    <source>
        <dbReference type="HAMAP-Rule" id="MF_00057"/>
    </source>
</evidence>
<dbReference type="UniPathway" id="UPA00358">
    <property type="reaction ID" value="UER00476"/>
</dbReference>
<dbReference type="RefSeq" id="WP_066601796.1">
    <property type="nucleotide sequence ID" value="NZ_CP014230.1"/>
</dbReference>
<name>A0A0X8JN03_9BACT</name>
<comment type="function">
    <text evidence="4">Activates KDO (a required 8-carbon sugar) for incorporation into bacterial lipopolysaccharide in Gram-negative bacteria.</text>
</comment>
<proteinExistence type="inferred from homology"/>
<keyword evidence="3 4" id="KW-0448">Lipopolysaccharide biosynthesis</keyword>
<dbReference type="PANTHER" id="PTHR42866:SF2">
    <property type="entry name" value="3-DEOXY-MANNO-OCTULOSONATE CYTIDYLYLTRANSFERASE, MITOCHONDRIAL"/>
    <property type="match status" value="1"/>
</dbReference>
<keyword evidence="4" id="KW-0963">Cytoplasm</keyword>
<evidence type="ECO:0000256" key="1">
    <source>
        <dbReference type="ARBA" id="ARBA00022679"/>
    </source>
</evidence>
<dbReference type="NCBIfam" id="NF003950">
    <property type="entry name" value="PRK05450.1-3"/>
    <property type="match status" value="1"/>
</dbReference>
<gene>
    <name evidence="4" type="primary">kdsB</name>
    <name evidence="5" type="ORF">AXF15_00540</name>
</gene>
<keyword evidence="1 4" id="KW-0808">Transferase</keyword>
<dbReference type="GO" id="GO:0009103">
    <property type="term" value="P:lipopolysaccharide biosynthetic process"/>
    <property type="evidence" value="ECO:0007669"/>
    <property type="project" value="UniProtKB-UniRule"/>
</dbReference>
<dbReference type="EC" id="2.7.7.38" evidence="4"/>
<evidence type="ECO:0000256" key="2">
    <source>
        <dbReference type="ARBA" id="ARBA00022695"/>
    </source>
</evidence>
<dbReference type="KEGG" id="doa:AXF15_00540"/>
<evidence type="ECO:0000256" key="3">
    <source>
        <dbReference type="ARBA" id="ARBA00022985"/>
    </source>
</evidence>
<comment type="pathway">
    <text evidence="4">Nucleotide-sugar biosynthesis; CMP-3-deoxy-D-manno-octulosonate biosynthesis; CMP-3-deoxy-D-manno-octulosonate from 3-deoxy-D-manno-octulosonate and CTP: step 1/1.</text>
</comment>
<sequence>MSEVLAIVPARYQSSRFPGKPLALIHGRPMFWHVMRRAAMCPLVSRVVLATDDERIFQAARQSDMEVLMTGTHHASGTDRVLEAARTLGAGPEDIVINVQGDEPALEPAMLTELIRPFDDARVQVTTLGTPISAREAASPDRVKIVRAESGRALYFSRAPVPFGRETEPAYLGHIGLYGFYMRVLEKFSALSESPLERLEKLEQLRLLEAGIPIHVALTRHKSLGVDRPEDLPIVSQLMQGEQHT</sequence>
<comment type="subcellular location">
    <subcellularLocation>
        <location evidence="4">Cytoplasm</location>
    </subcellularLocation>
</comment>
<dbReference type="InterPro" id="IPR029044">
    <property type="entry name" value="Nucleotide-diphossugar_trans"/>
</dbReference>
<dbReference type="Pfam" id="PF02348">
    <property type="entry name" value="CTP_transf_3"/>
    <property type="match status" value="1"/>
</dbReference>
<dbReference type="Gene3D" id="3.90.550.10">
    <property type="entry name" value="Spore Coat Polysaccharide Biosynthesis Protein SpsA, Chain A"/>
    <property type="match status" value="1"/>
</dbReference>
<dbReference type="InterPro" id="IPR004528">
    <property type="entry name" value="KdsB"/>
</dbReference>
<dbReference type="NCBIfam" id="TIGR00466">
    <property type="entry name" value="kdsB"/>
    <property type="match status" value="1"/>
</dbReference>
<dbReference type="CDD" id="cd02517">
    <property type="entry name" value="CMP-KDO-Synthetase"/>
    <property type="match status" value="1"/>
</dbReference>
<evidence type="ECO:0000313" key="5">
    <source>
        <dbReference type="EMBL" id="AMD91750.1"/>
    </source>
</evidence>
<dbReference type="STRING" id="888061.AXF15_00540"/>
<organism evidence="5 6">
    <name type="scientific">Desulfomicrobium orale DSM 12838</name>
    <dbReference type="NCBI Taxonomy" id="888061"/>
    <lineage>
        <taxon>Bacteria</taxon>
        <taxon>Pseudomonadati</taxon>
        <taxon>Thermodesulfobacteriota</taxon>
        <taxon>Desulfovibrionia</taxon>
        <taxon>Desulfovibrionales</taxon>
        <taxon>Desulfomicrobiaceae</taxon>
        <taxon>Desulfomicrobium</taxon>
    </lineage>
</organism>
<dbReference type="SUPFAM" id="SSF53448">
    <property type="entry name" value="Nucleotide-diphospho-sugar transferases"/>
    <property type="match status" value="1"/>
</dbReference>
<dbReference type="AlphaFoldDB" id="A0A0X8JN03"/>
<protein>
    <recommendedName>
        <fullName evidence="4">3-deoxy-manno-octulosonate cytidylyltransferase</fullName>
        <ecNumber evidence="4">2.7.7.38</ecNumber>
    </recommendedName>
    <alternativeName>
        <fullName evidence="4">CMP-2-keto-3-deoxyoctulosonic acid synthase</fullName>
        <shortName evidence="4">CKS</shortName>
        <shortName evidence="4">CMP-KDO synthase</shortName>
    </alternativeName>
</protein>
<dbReference type="HAMAP" id="MF_00057">
    <property type="entry name" value="KdsB"/>
    <property type="match status" value="1"/>
</dbReference>
<comment type="similarity">
    <text evidence="4">Belongs to the KdsB family.</text>
</comment>
<dbReference type="GO" id="GO:0005829">
    <property type="term" value="C:cytosol"/>
    <property type="evidence" value="ECO:0007669"/>
    <property type="project" value="TreeGrafter"/>
</dbReference>
<comment type="catalytic activity">
    <reaction evidence="4">
        <text>3-deoxy-alpha-D-manno-oct-2-ulosonate + CTP = CMP-3-deoxy-beta-D-manno-octulosonate + diphosphate</text>
        <dbReference type="Rhea" id="RHEA:23448"/>
        <dbReference type="ChEBI" id="CHEBI:33019"/>
        <dbReference type="ChEBI" id="CHEBI:37563"/>
        <dbReference type="ChEBI" id="CHEBI:85986"/>
        <dbReference type="ChEBI" id="CHEBI:85987"/>
        <dbReference type="EC" id="2.7.7.38"/>
    </reaction>
</comment>
<dbReference type="NCBIfam" id="NF003952">
    <property type="entry name" value="PRK05450.1-5"/>
    <property type="match status" value="1"/>
</dbReference>
<dbReference type="Proteomes" id="UP000063964">
    <property type="component" value="Chromosome"/>
</dbReference>
<evidence type="ECO:0000313" key="6">
    <source>
        <dbReference type="Proteomes" id="UP000063964"/>
    </source>
</evidence>
<dbReference type="EMBL" id="CP014230">
    <property type="protein sequence ID" value="AMD91750.1"/>
    <property type="molecule type" value="Genomic_DNA"/>
</dbReference>
<accession>A0A0X8JN03</accession>
<keyword evidence="2 4" id="KW-0548">Nucleotidyltransferase</keyword>
<dbReference type="GO" id="GO:0008690">
    <property type="term" value="F:3-deoxy-manno-octulosonate cytidylyltransferase activity"/>
    <property type="evidence" value="ECO:0007669"/>
    <property type="project" value="UniProtKB-UniRule"/>
</dbReference>
<dbReference type="GO" id="GO:0033468">
    <property type="term" value="P:CMP-keto-3-deoxy-D-manno-octulosonic acid biosynthetic process"/>
    <property type="evidence" value="ECO:0007669"/>
    <property type="project" value="UniProtKB-UniRule"/>
</dbReference>
<dbReference type="OrthoDB" id="9815559at2"/>
<dbReference type="InterPro" id="IPR003329">
    <property type="entry name" value="Cytidylyl_trans"/>
</dbReference>
<dbReference type="NCBIfam" id="NF009905">
    <property type="entry name" value="PRK13368.1"/>
    <property type="match status" value="1"/>
</dbReference>
<dbReference type="PANTHER" id="PTHR42866">
    <property type="entry name" value="3-DEOXY-MANNO-OCTULOSONATE CYTIDYLYLTRANSFERASE"/>
    <property type="match status" value="1"/>
</dbReference>
<reference evidence="6" key="1">
    <citation type="submission" date="2016-02" db="EMBL/GenBank/DDBJ databases">
        <authorList>
            <person name="Holder M.E."/>
            <person name="Ajami N.J."/>
            <person name="Petrosino J.F."/>
        </authorList>
    </citation>
    <scope>NUCLEOTIDE SEQUENCE [LARGE SCALE GENOMIC DNA]</scope>
    <source>
        <strain evidence="6">DSM 12838</strain>
    </source>
</reference>
<keyword evidence="6" id="KW-1185">Reference proteome</keyword>